<name>K1WFJ5_MARBU</name>
<dbReference type="HOGENOM" id="CLU_433503_0_0_1"/>
<dbReference type="OrthoDB" id="412402at2759"/>
<sequence>MAGFNFDNLRLQTLGGLAAGIGNGYQQEPALTFGLELELDFAISRPRYRRWLATKPAIATPPASPDIEPYNLNALRRRLGQPAYVKPPTKSKSAGGDGEAAGTAEDNNRNNNRQGPPDPSPTFTDSSGLTMSTRDSQVSYSLRGQLLHYFLDFLNHRLPESRQTAPSLLGEVIWGDKPKTASSDSWHLTWDESVVPSRQELAQLLGVTFDEVRGLYRCVGAELVSRVMGFDDERDWFPQLVQLQNDLSWDEPEGGAFFASGEEHTQVHFALCNEDISLELAQTLCVLYGIFESQIEKWLAAANRDSKWCWRMRLGMERLRVQLDDTGTQLVTLPLKRYTHGEFADLIYATRSFEELRTATTGWTAGEKYSPDGQPTDNVLARNWTTVNISMRRENKPTTFEFRHHHGTFDPIVIGWWVKFCGYMVRYAYLVVEVGLKLQDHAQRTMEQEPFLDRLAKENVLDVIGFSEAGKAHFAQQAINNYNAAHNDARTIDEMVVRQRCIRRHRGEQPSIKMDEEIMNEQWFKDIWRDKMTAPFPLQGEVDPVSGMIKSPDNFHAPVVDFTGTFAWLRIGVELGKADIDMQQSQLNNSWLSKANTSEDLQHESYKDETGQVANWIRMMVMCNKNRRDMQ</sequence>
<evidence type="ECO:0000313" key="3">
    <source>
        <dbReference type="Proteomes" id="UP000006753"/>
    </source>
</evidence>
<keyword evidence="3" id="KW-1185">Reference proteome</keyword>
<dbReference type="PANTHER" id="PTHR36847">
    <property type="entry name" value="AMIDOLIGASE ENZYME"/>
    <property type="match status" value="1"/>
</dbReference>
<dbReference type="EMBL" id="JH921439">
    <property type="protein sequence ID" value="EKD16210.1"/>
    <property type="molecule type" value="Genomic_DNA"/>
</dbReference>
<dbReference type="RefSeq" id="XP_007293393.1">
    <property type="nucleotide sequence ID" value="XM_007293331.1"/>
</dbReference>
<evidence type="ECO:0000313" key="2">
    <source>
        <dbReference type="EMBL" id="EKD16210.1"/>
    </source>
</evidence>
<dbReference type="PANTHER" id="PTHR36847:SF1">
    <property type="entry name" value="AMIDOLIGASE ENZYME"/>
    <property type="match status" value="1"/>
</dbReference>
<organism evidence="2 3">
    <name type="scientific">Marssonina brunnea f. sp. multigermtubi (strain MB_m1)</name>
    <name type="common">Marssonina leaf spot fungus</name>
    <dbReference type="NCBI Taxonomy" id="1072389"/>
    <lineage>
        <taxon>Eukaryota</taxon>
        <taxon>Fungi</taxon>
        <taxon>Dikarya</taxon>
        <taxon>Ascomycota</taxon>
        <taxon>Pezizomycotina</taxon>
        <taxon>Leotiomycetes</taxon>
        <taxon>Helotiales</taxon>
        <taxon>Drepanopezizaceae</taxon>
        <taxon>Drepanopeziza</taxon>
    </lineage>
</organism>
<dbReference type="KEGG" id="mbe:MBM_05504"/>
<dbReference type="GeneID" id="18761439"/>
<dbReference type="AlphaFoldDB" id="K1WFJ5"/>
<dbReference type="InParanoid" id="K1WFJ5"/>
<reference evidence="2 3" key="1">
    <citation type="journal article" date="2012" name="BMC Genomics">
        <title>Sequencing the genome of Marssonina brunnea reveals fungus-poplar co-evolution.</title>
        <authorList>
            <person name="Zhu S."/>
            <person name="Cao Y.-Z."/>
            <person name="Jiang C."/>
            <person name="Tan B.-Y."/>
            <person name="Wang Z."/>
            <person name="Feng S."/>
            <person name="Zhang L."/>
            <person name="Su X.-H."/>
            <person name="Brejova B."/>
            <person name="Vinar T."/>
            <person name="Xu M."/>
            <person name="Wang M.-X."/>
            <person name="Zhang S.-G."/>
            <person name="Huang M.-R."/>
            <person name="Wu R."/>
            <person name="Zhou Y."/>
        </authorList>
    </citation>
    <scope>NUCLEOTIDE SEQUENCE [LARGE SCALE GENOMIC DNA]</scope>
    <source>
        <strain evidence="2 3">MB_m1</strain>
    </source>
</reference>
<feature type="region of interest" description="Disordered" evidence="1">
    <location>
        <begin position="81"/>
        <end position="130"/>
    </location>
</feature>
<protein>
    <submittedName>
        <fullName evidence="2">Uncharacterized protein</fullName>
    </submittedName>
</protein>
<gene>
    <name evidence="2" type="ORF">MBM_05504</name>
</gene>
<proteinExistence type="predicted"/>
<dbReference type="Proteomes" id="UP000006753">
    <property type="component" value="Unassembled WGS sequence"/>
</dbReference>
<accession>K1WFJ5</accession>
<evidence type="ECO:0000256" key="1">
    <source>
        <dbReference type="SAM" id="MobiDB-lite"/>
    </source>
</evidence>